<accession>A0A1Q5PQB2</accession>
<evidence type="ECO:0000313" key="2">
    <source>
        <dbReference type="EMBL" id="OKL49818.1"/>
    </source>
</evidence>
<keyword evidence="3" id="KW-1185">Reference proteome</keyword>
<dbReference type="Proteomes" id="UP000186785">
    <property type="component" value="Unassembled WGS sequence"/>
</dbReference>
<evidence type="ECO:0008006" key="4">
    <source>
        <dbReference type="Google" id="ProtNLM"/>
    </source>
</evidence>
<dbReference type="InterPro" id="IPR021400">
    <property type="entry name" value="DUF3039"/>
</dbReference>
<dbReference type="AlphaFoldDB" id="A0A1Q5PQB2"/>
<evidence type="ECO:0000313" key="3">
    <source>
        <dbReference type="Proteomes" id="UP000186785"/>
    </source>
</evidence>
<organism evidence="2 3">
    <name type="scientific">Boudabousia liubingyangii</name>
    <dbReference type="NCBI Taxonomy" id="1921764"/>
    <lineage>
        <taxon>Bacteria</taxon>
        <taxon>Bacillati</taxon>
        <taxon>Actinomycetota</taxon>
        <taxon>Actinomycetes</taxon>
        <taxon>Actinomycetales</taxon>
        <taxon>Actinomycetaceae</taxon>
        <taxon>Boudabousia</taxon>
    </lineage>
</organism>
<proteinExistence type="predicted"/>
<feature type="compositionally biased region" description="Low complexity" evidence="1">
    <location>
        <begin position="9"/>
        <end position="24"/>
    </location>
</feature>
<feature type="compositionally biased region" description="Basic and acidic residues" evidence="1">
    <location>
        <begin position="30"/>
        <end position="45"/>
    </location>
</feature>
<comment type="caution">
    <text evidence="2">The sequence shown here is derived from an EMBL/GenBank/DDBJ whole genome shotgun (WGS) entry which is preliminary data.</text>
</comment>
<dbReference type="STRING" id="1921764.BSR28_08380"/>
<reference evidence="2 3" key="1">
    <citation type="submission" date="2016-11" db="EMBL/GenBank/DDBJ databases">
        <title>Actinomyces gypaetusis sp. nov. isolated from the vulture Gypaetus barbatus in Qinghai Tibet Plateau China.</title>
        <authorList>
            <person name="Meng X."/>
        </authorList>
    </citation>
    <scope>NUCLEOTIDE SEQUENCE [LARGE SCALE GENOMIC DNA]</scope>
    <source>
        <strain evidence="2 3">VUL4_2</strain>
    </source>
</reference>
<protein>
    <recommendedName>
        <fullName evidence="4">DUF3039 domain-containing protein</fullName>
    </recommendedName>
</protein>
<sequence length="108" mass="11643">MSDYQNPSGPEQPGGPAAEPQQAGSVGVLEKPEVKPSKNDGDNERFAHYVRGGRQVAGRMVIALCGKVWIPTRNPKDFPVCPTCKAILEASKNHGKGWPFRGDDGDKN</sequence>
<name>A0A1Q5PQB2_9ACTO</name>
<dbReference type="Pfam" id="PF11238">
    <property type="entry name" value="DUF3039"/>
    <property type="match status" value="1"/>
</dbReference>
<feature type="region of interest" description="Disordered" evidence="1">
    <location>
        <begin position="1"/>
        <end position="45"/>
    </location>
</feature>
<gene>
    <name evidence="2" type="ORF">BSR29_02405</name>
</gene>
<dbReference type="OrthoDB" id="8481541at2"/>
<evidence type="ECO:0000256" key="1">
    <source>
        <dbReference type="SAM" id="MobiDB-lite"/>
    </source>
</evidence>
<dbReference type="RefSeq" id="WP_073708702.1">
    <property type="nucleotide sequence ID" value="NZ_MQSU01000005.1"/>
</dbReference>
<dbReference type="EMBL" id="MQSV01000001">
    <property type="protein sequence ID" value="OKL49818.1"/>
    <property type="molecule type" value="Genomic_DNA"/>
</dbReference>